<feature type="chain" id="PRO_5003028615" description="Secreted protein" evidence="2">
    <location>
        <begin position="20"/>
        <end position="117"/>
    </location>
</feature>
<feature type="region of interest" description="Disordered" evidence="1">
    <location>
        <begin position="34"/>
        <end position="59"/>
    </location>
</feature>
<keyword evidence="2" id="KW-0732">Signal</keyword>
<organism evidence="3 4">
    <name type="scientific">Tribolium castaneum</name>
    <name type="common">Red flour beetle</name>
    <dbReference type="NCBI Taxonomy" id="7070"/>
    <lineage>
        <taxon>Eukaryota</taxon>
        <taxon>Metazoa</taxon>
        <taxon>Ecdysozoa</taxon>
        <taxon>Arthropoda</taxon>
        <taxon>Hexapoda</taxon>
        <taxon>Insecta</taxon>
        <taxon>Pterygota</taxon>
        <taxon>Neoptera</taxon>
        <taxon>Endopterygota</taxon>
        <taxon>Coleoptera</taxon>
        <taxon>Polyphaga</taxon>
        <taxon>Cucujiformia</taxon>
        <taxon>Tenebrionidae</taxon>
        <taxon>Tenebrionidae incertae sedis</taxon>
        <taxon>Tribolium</taxon>
    </lineage>
</organism>
<evidence type="ECO:0008006" key="5">
    <source>
        <dbReference type="Google" id="ProtNLM"/>
    </source>
</evidence>
<dbReference type="HOGENOM" id="CLU_2087922_0_0_1"/>
<keyword evidence="4" id="KW-1185">Reference proteome</keyword>
<dbReference type="AlphaFoldDB" id="D2A093"/>
<sequence length="117" mass="12909">MSLVLVAWVRLLWSSSCSSRHLSCQLTLLGSTTRLGPESSPSSGGMAEVTSLGRRGRSRGDDGVECELLVNSVNRDKGSKIWLNRRELAESSAIFPTFINKTTRLFKSLPLLKRIET</sequence>
<accession>D2A093</accession>
<evidence type="ECO:0000256" key="2">
    <source>
        <dbReference type="SAM" id="SignalP"/>
    </source>
</evidence>
<dbReference type="InParanoid" id="D2A093"/>
<dbReference type="Proteomes" id="UP000007266">
    <property type="component" value="Linkage group 4"/>
</dbReference>
<reference evidence="3 4" key="1">
    <citation type="journal article" date="2008" name="Nature">
        <title>The genome of the model beetle and pest Tribolium castaneum.</title>
        <authorList>
            <consortium name="Tribolium Genome Sequencing Consortium"/>
            <person name="Richards S."/>
            <person name="Gibbs R.A."/>
            <person name="Weinstock G.M."/>
            <person name="Brown S.J."/>
            <person name="Denell R."/>
            <person name="Beeman R.W."/>
            <person name="Gibbs R."/>
            <person name="Beeman R.W."/>
            <person name="Brown S.J."/>
            <person name="Bucher G."/>
            <person name="Friedrich M."/>
            <person name="Grimmelikhuijzen C.J."/>
            <person name="Klingler M."/>
            <person name="Lorenzen M."/>
            <person name="Richards S."/>
            <person name="Roth S."/>
            <person name="Schroder R."/>
            <person name="Tautz D."/>
            <person name="Zdobnov E.M."/>
            <person name="Muzny D."/>
            <person name="Gibbs R.A."/>
            <person name="Weinstock G.M."/>
            <person name="Attaway T."/>
            <person name="Bell S."/>
            <person name="Buhay C.J."/>
            <person name="Chandrabose M.N."/>
            <person name="Chavez D."/>
            <person name="Clerk-Blankenburg K.P."/>
            <person name="Cree A."/>
            <person name="Dao M."/>
            <person name="Davis C."/>
            <person name="Chacko J."/>
            <person name="Dinh H."/>
            <person name="Dugan-Rocha S."/>
            <person name="Fowler G."/>
            <person name="Garner T.T."/>
            <person name="Garnes J."/>
            <person name="Gnirke A."/>
            <person name="Hawes A."/>
            <person name="Hernandez J."/>
            <person name="Hines S."/>
            <person name="Holder M."/>
            <person name="Hume J."/>
            <person name="Jhangiani S.N."/>
            <person name="Joshi V."/>
            <person name="Khan Z.M."/>
            <person name="Jackson L."/>
            <person name="Kovar C."/>
            <person name="Kowis A."/>
            <person name="Lee S."/>
            <person name="Lewis L.R."/>
            <person name="Margolis J."/>
            <person name="Morgan M."/>
            <person name="Nazareth L.V."/>
            <person name="Nguyen N."/>
            <person name="Okwuonu G."/>
            <person name="Parker D."/>
            <person name="Richards S."/>
            <person name="Ruiz S.J."/>
            <person name="Santibanez J."/>
            <person name="Savard J."/>
            <person name="Scherer S.E."/>
            <person name="Schneider B."/>
            <person name="Sodergren E."/>
            <person name="Tautz D."/>
            <person name="Vattahil S."/>
            <person name="Villasana D."/>
            <person name="White C.S."/>
            <person name="Wright R."/>
            <person name="Park Y."/>
            <person name="Beeman R.W."/>
            <person name="Lord J."/>
            <person name="Oppert B."/>
            <person name="Lorenzen M."/>
            <person name="Brown S."/>
            <person name="Wang L."/>
            <person name="Savard J."/>
            <person name="Tautz D."/>
            <person name="Richards S."/>
            <person name="Weinstock G."/>
            <person name="Gibbs R.A."/>
            <person name="Liu Y."/>
            <person name="Worley K."/>
            <person name="Weinstock G."/>
            <person name="Elsik C.G."/>
            <person name="Reese J.T."/>
            <person name="Elhaik E."/>
            <person name="Landan G."/>
            <person name="Graur D."/>
            <person name="Arensburger P."/>
            <person name="Atkinson P."/>
            <person name="Beeman R.W."/>
            <person name="Beidler J."/>
            <person name="Brown S.J."/>
            <person name="Demuth J.P."/>
            <person name="Drury D.W."/>
            <person name="Du Y.Z."/>
            <person name="Fujiwara H."/>
            <person name="Lorenzen M."/>
            <person name="Maselli V."/>
            <person name="Osanai M."/>
            <person name="Park Y."/>
            <person name="Robertson H.M."/>
            <person name="Tu Z."/>
            <person name="Wang J.J."/>
            <person name="Wang S."/>
            <person name="Richards S."/>
            <person name="Song H."/>
            <person name="Zhang L."/>
            <person name="Sodergren E."/>
            <person name="Werner D."/>
            <person name="Stanke M."/>
            <person name="Morgenstern B."/>
            <person name="Solovyev V."/>
            <person name="Kosarev P."/>
            <person name="Brown G."/>
            <person name="Chen H.C."/>
            <person name="Ermolaeva O."/>
            <person name="Hlavina W."/>
            <person name="Kapustin Y."/>
            <person name="Kiryutin B."/>
            <person name="Kitts P."/>
            <person name="Maglott D."/>
            <person name="Pruitt K."/>
            <person name="Sapojnikov V."/>
            <person name="Souvorov A."/>
            <person name="Mackey A.J."/>
            <person name="Waterhouse R.M."/>
            <person name="Wyder S."/>
            <person name="Zdobnov E.M."/>
            <person name="Zdobnov E.M."/>
            <person name="Wyder S."/>
            <person name="Kriventseva E.V."/>
            <person name="Kadowaki T."/>
            <person name="Bork P."/>
            <person name="Aranda M."/>
            <person name="Bao R."/>
            <person name="Beermann A."/>
            <person name="Berns N."/>
            <person name="Bolognesi R."/>
            <person name="Bonneton F."/>
            <person name="Bopp D."/>
            <person name="Brown S.J."/>
            <person name="Bucher G."/>
            <person name="Butts T."/>
            <person name="Chaumot A."/>
            <person name="Denell R.E."/>
            <person name="Ferrier D.E."/>
            <person name="Friedrich M."/>
            <person name="Gordon C.M."/>
            <person name="Jindra M."/>
            <person name="Klingler M."/>
            <person name="Lan Q."/>
            <person name="Lattorff H.M."/>
            <person name="Laudet V."/>
            <person name="von Levetsow C."/>
            <person name="Liu Z."/>
            <person name="Lutz R."/>
            <person name="Lynch J.A."/>
            <person name="da Fonseca R.N."/>
            <person name="Posnien N."/>
            <person name="Reuter R."/>
            <person name="Roth S."/>
            <person name="Savard J."/>
            <person name="Schinko J.B."/>
            <person name="Schmitt C."/>
            <person name="Schoppmeier M."/>
            <person name="Schroder R."/>
            <person name="Shippy T.D."/>
            <person name="Simonnet F."/>
            <person name="Marques-Souza H."/>
            <person name="Tautz D."/>
            <person name="Tomoyasu Y."/>
            <person name="Trauner J."/>
            <person name="Van der Zee M."/>
            <person name="Vervoort M."/>
            <person name="Wittkopp N."/>
            <person name="Wimmer E.A."/>
            <person name="Yang X."/>
            <person name="Jones A.K."/>
            <person name="Sattelle D.B."/>
            <person name="Ebert P.R."/>
            <person name="Nelson D."/>
            <person name="Scott J.G."/>
            <person name="Beeman R.W."/>
            <person name="Muthukrishnan S."/>
            <person name="Kramer K.J."/>
            <person name="Arakane Y."/>
            <person name="Beeman R.W."/>
            <person name="Zhu Q."/>
            <person name="Hogenkamp D."/>
            <person name="Dixit R."/>
            <person name="Oppert B."/>
            <person name="Jiang H."/>
            <person name="Zou Z."/>
            <person name="Marshall J."/>
            <person name="Elpidina E."/>
            <person name="Vinokurov K."/>
            <person name="Oppert C."/>
            <person name="Zou Z."/>
            <person name="Evans J."/>
            <person name="Lu Z."/>
            <person name="Zhao P."/>
            <person name="Sumathipala N."/>
            <person name="Altincicek B."/>
            <person name="Vilcinskas A."/>
            <person name="Williams M."/>
            <person name="Hultmark D."/>
            <person name="Hetru C."/>
            <person name="Jiang H."/>
            <person name="Grimmelikhuijzen C.J."/>
            <person name="Hauser F."/>
            <person name="Cazzamali G."/>
            <person name="Williamson M."/>
            <person name="Park Y."/>
            <person name="Li B."/>
            <person name="Tanaka Y."/>
            <person name="Predel R."/>
            <person name="Neupert S."/>
            <person name="Schachtner J."/>
            <person name="Verleyen P."/>
            <person name="Raible F."/>
            <person name="Bork P."/>
            <person name="Friedrich M."/>
            <person name="Walden K.K."/>
            <person name="Robertson H.M."/>
            <person name="Angeli S."/>
            <person name="Foret S."/>
            <person name="Bucher G."/>
            <person name="Schuetz S."/>
            <person name="Maleszka R."/>
            <person name="Wimmer E.A."/>
            <person name="Beeman R.W."/>
            <person name="Lorenzen M."/>
            <person name="Tomoyasu Y."/>
            <person name="Miller S.C."/>
            <person name="Grossmann D."/>
            <person name="Bucher G."/>
        </authorList>
    </citation>
    <scope>NUCLEOTIDE SEQUENCE [LARGE SCALE GENOMIC DNA]</scope>
    <source>
        <strain evidence="3 4">Georgia GA2</strain>
    </source>
</reference>
<feature type="signal peptide" evidence="2">
    <location>
        <begin position="1"/>
        <end position="19"/>
    </location>
</feature>
<proteinExistence type="predicted"/>
<reference evidence="3 4" key="2">
    <citation type="journal article" date="2010" name="Nucleic Acids Res.">
        <title>BeetleBase in 2010: revisions to provide comprehensive genomic information for Tribolium castaneum.</title>
        <authorList>
            <person name="Kim H.S."/>
            <person name="Murphy T."/>
            <person name="Xia J."/>
            <person name="Caragea D."/>
            <person name="Park Y."/>
            <person name="Beeman R.W."/>
            <person name="Lorenzen M.D."/>
            <person name="Butcher S."/>
            <person name="Manak J.R."/>
            <person name="Brown S.J."/>
        </authorList>
    </citation>
    <scope>GENOME REANNOTATION</scope>
    <source>
        <strain evidence="3 4">Georgia GA2</strain>
    </source>
</reference>
<evidence type="ECO:0000313" key="3">
    <source>
        <dbReference type="EMBL" id="EFA01730.1"/>
    </source>
</evidence>
<feature type="compositionally biased region" description="Polar residues" evidence="1">
    <location>
        <begin position="34"/>
        <end position="43"/>
    </location>
</feature>
<protein>
    <recommendedName>
        <fullName evidence="5">Secreted protein</fullName>
    </recommendedName>
</protein>
<evidence type="ECO:0000256" key="1">
    <source>
        <dbReference type="SAM" id="MobiDB-lite"/>
    </source>
</evidence>
<dbReference type="EMBL" id="KQ971338">
    <property type="protein sequence ID" value="EFA01730.1"/>
    <property type="molecule type" value="Genomic_DNA"/>
</dbReference>
<name>D2A093_TRICA</name>
<evidence type="ECO:0000313" key="4">
    <source>
        <dbReference type="Proteomes" id="UP000007266"/>
    </source>
</evidence>
<gene>
    <name evidence="3" type="primary">GLEAN_07323</name>
    <name evidence="3" type="ORF">TcasGA2_TC007323</name>
</gene>